<dbReference type="SUPFAM" id="SSF74650">
    <property type="entry name" value="Galactose mutarotase-like"/>
    <property type="match status" value="1"/>
</dbReference>
<organism evidence="10 11">
    <name type="scientific">Sorghum bicolor</name>
    <name type="common">Sorghum</name>
    <name type="synonym">Sorghum vulgare</name>
    <dbReference type="NCBI Taxonomy" id="4558"/>
    <lineage>
        <taxon>Eukaryota</taxon>
        <taxon>Viridiplantae</taxon>
        <taxon>Streptophyta</taxon>
        <taxon>Embryophyta</taxon>
        <taxon>Tracheophyta</taxon>
        <taxon>Spermatophyta</taxon>
        <taxon>Magnoliopsida</taxon>
        <taxon>Liliopsida</taxon>
        <taxon>Poales</taxon>
        <taxon>Poaceae</taxon>
        <taxon>PACMAD clade</taxon>
        <taxon>Panicoideae</taxon>
        <taxon>Andropogonodae</taxon>
        <taxon>Andropogoneae</taxon>
        <taxon>Sorghinae</taxon>
        <taxon>Sorghum</taxon>
    </lineage>
</organism>
<dbReference type="InterPro" id="IPR010325">
    <property type="entry name" value="Rhamnogal_lyase"/>
</dbReference>
<dbReference type="PANTHER" id="PTHR32018">
    <property type="entry name" value="RHAMNOGALACTURONATE LYASE FAMILY PROTEIN"/>
    <property type="match status" value="1"/>
</dbReference>
<proteinExistence type="inferred from homology"/>
<evidence type="ECO:0000256" key="5">
    <source>
        <dbReference type="ARBA" id="ARBA00022525"/>
    </source>
</evidence>
<dbReference type="EC" id="4.2.2.23" evidence="4"/>
<evidence type="ECO:0000259" key="8">
    <source>
        <dbReference type="Pfam" id="PF14683"/>
    </source>
</evidence>
<dbReference type="CDD" id="cd10317">
    <property type="entry name" value="RGL4_C"/>
    <property type="match status" value="1"/>
</dbReference>
<reference evidence="11" key="2">
    <citation type="journal article" date="2018" name="Plant J.">
        <title>The Sorghum bicolor reference genome: improved assembly, gene annotations, a transcriptome atlas, and signatures of genome organization.</title>
        <authorList>
            <person name="McCormick R.F."/>
            <person name="Truong S.K."/>
            <person name="Sreedasyam A."/>
            <person name="Jenkins J."/>
            <person name="Shu S."/>
            <person name="Sims D."/>
            <person name="Kennedy M."/>
            <person name="Amirebrahimi M."/>
            <person name="Weers B.D."/>
            <person name="McKinley B."/>
            <person name="Mattison A."/>
            <person name="Morishige D.T."/>
            <person name="Grimwood J."/>
            <person name="Schmutz J."/>
            <person name="Mullet J.E."/>
        </authorList>
    </citation>
    <scope>NUCLEOTIDE SEQUENCE [LARGE SCALE GENOMIC DNA]</scope>
    <source>
        <strain evidence="11">cv. BTx623</strain>
    </source>
</reference>
<evidence type="ECO:0000313" key="10">
    <source>
        <dbReference type="EMBL" id="KXG27672.2"/>
    </source>
</evidence>
<dbReference type="CDD" id="cd10320">
    <property type="entry name" value="RGL4_N"/>
    <property type="match status" value="1"/>
</dbReference>
<gene>
    <name evidence="10" type="ORF">SORBI_3005G024000</name>
</gene>
<comment type="catalytic activity">
    <reaction evidence="1">
        <text>Endotype eliminative cleavage of L-alpha-rhamnopyranosyl-(1-&gt;4)-alpha-D-galactopyranosyluronic acid bonds of rhamnogalacturonan I domains in ramified hairy regions of pectin leaving L-rhamnopyranose at the reducing end and 4-deoxy-4,5-unsaturated D-galactopyranosyluronic acid at the non-reducing end.</text>
        <dbReference type="EC" id="4.2.2.23"/>
    </reaction>
</comment>
<dbReference type="Gene3D" id="2.60.120.260">
    <property type="entry name" value="Galactose-binding domain-like"/>
    <property type="match status" value="1"/>
</dbReference>
<feature type="domain" description="Rhamnogalacturonan lyase" evidence="8">
    <location>
        <begin position="508"/>
        <end position="697"/>
    </location>
</feature>
<evidence type="ECO:0000259" key="9">
    <source>
        <dbReference type="Pfam" id="PF14686"/>
    </source>
</evidence>
<evidence type="ECO:0000256" key="1">
    <source>
        <dbReference type="ARBA" id="ARBA00001324"/>
    </source>
</evidence>
<keyword evidence="7" id="KW-0456">Lyase</keyword>
<name>A0A1B6PPS7_SORBI</name>
<dbReference type="GO" id="GO:0102210">
    <property type="term" value="F:rhamnogalacturonan endolyase activity"/>
    <property type="evidence" value="ECO:0007669"/>
    <property type="project" value="UniProtKB-EC"/>
</dbReference>
<dbReference type="InterPro" id="IPR029411">
    <property type="entry name" value="RG-lyase_III"/>
</dbReference>
<evidence type="ECO:0000256" key="4">
    <source>
        <dbReference type="ARBA" id="ARBA00012437"/>
    </source>
</evidence>
<dbReference type="STRING" id="4558.A0A1B6PPS7"/>
<dbReference type="SUPFAM" id="SSF49452">
    <property type="entry name" value="Starch-binding domain-like"/>
    <property type="match status" value="1"/>
</dbReference>
<dbReference type="OMA" id="YTGIDIM"/>
<dbReference type="Pfam" id="PF14683">
    <property type="entry name" value="CBM-like"/>
    <property type="match status" value="1"/>
</dbReference>
<reference evidence="10 11" key="1">
    <citation type="journal article" date="2009" name="Nature">
        <title>The Sorghum bicolor genome and the diversification of grasses.</title>
        <authorList>
            <person name="Paterson A.H."/>
            <person name="Bowers J.E."/>
            <person name="Bruggmann R."/>
            <person name="Dubchak I."/>
            <person name="Grimwood J."/>
            <person name="Gundlach H."/>
            <person name="Haberer G."/>
            <person name="Hellsten U."/>
            <person name="Mitros T."/>
            <person name="Poliakov A."/>
            <person name="Schmutz J."/>
            <person name="Spannagl M."/>
            <person name="Tang H."/>
            <person name="Wang X."/>
            <person name="Wicker T."/>
            <person name="Bharti A.K."/>
            <person name="Chapman J."/>
            <person name="Feltus F.A."/>
            <person name="Gowik U."/>
            <person name="Grigoriev I.V."/>
            <person name="Lyons E."/>
            <person name="Maher C.A."/>
            <person name="Martis M."/>
            <person name="Narechania A."/>
            <person name="Otillar R.P."/>
            <person name="Penning B.W."/>
            <person name="Salamov A.A."/>
            <person name="Wang Y."/>
            <person name="Zhang L."/>
            <person name="Carpita N.C."/>
            <person name="Freeling M."/>
            <person name="Gingle A.R."/>
            <person name="Hash C.T."/>
            <person name="Keller B."/>
            <person name="Klein P."/>
            <person name="Kresovich S."/>
            <person name="McCann M.C."/>
            <person name="Ming R."/>
            <person name="Peterson D.G."/>
            <person name="Mehboob-ur-Rahman"/>
            <person name="Ware D."/>
            <person name="Westhoff P."/>
            <person name="Mayer K.F."/>
            <person name="Messing J."/>
            <person name="Rokhsar D.S."/>
        </authorList>
    </citation>
    <scope>NUCLEOTIDE SEQUENCE [LARGE SCALE GENOMIC DNA]</scope>
    <source>
        <strain evidence="11">cv. BTx623</strain>
    </source>
</reference>
<keyword evidence="5" id="KW-0964">Secreted</keyword>
<evidence type="ECO:0000313" key="11">
    <source>
        <dbReference type="Proteomes" id="UP000000768"/>
    </source>
</evidence>
<dbReference type="InterPro" id="IPR008979">
    <property type="entry name" value="Galactose-bd-like_sf"/>
</dbReference>
<sequence length="704" mass="76736">MPSRPAIQASTMAATAPDVVRSLLRMATAAIVLLVAVGAPTVLHRAAAAVPPPDAAQHHGVTVSVNQHQVIVDNGVVQVTLSTPQGHITNIRYNGEQNLLYYTDGANTAGYWDVLWDYPGSGRPAMLNMLDGSELRVVSSSEEKVELSFRSNYNPSLPNSVRLNIDKRFVMLKGSSGFYCYAILEHVGGYPALTVDEARITFKLNPAMFNYMAISDDIQRYMPSIEDRDAPRGTTLAYKEAVLLVDPVEPQFKGEVDDKYQYSLDNKDNAVHGWISGGGGRSNPAMGFWVITPSNEFKTGGPMKRELTSHVGPTSMAVFLGTHYTGIDIMLNLGDGEYWKKVLGPVFIYLNSNPNNGSNIRGLWDDAKAQARAEAGKWPYSFPESPDFAKAGDRGTVTGALLVRDAFASKGGDDDDVPAATAFVGLAAPGGEPGSWATQCKGYQFWTRATTTGRFSIGGVRAGTYSLYAWVPGFLGDYVKTSTVTVAAGGAVVDLGNLVFVPPRSGPTLWEIGVPDRTAAEFFVPDADPRYTSKLFVGKDRYRQYGLWERYAELHPPGNDLVFTVGQSDYSKDWFFAHVTRMIGNVSTPTTRQIRFNLDHLVVNGTYTLRIALAAAQMSRLTVRVNGRTTREAVFSTPEFGEGNAIARHGIHGGVQWSFEFPIRGYLLRQGGENSISITQTMAFGPFLGVMYDYLRLEGPPPPA</sequence>
<dbReference type="SUPFAM" id="SSF49785">
    <property type="entry name" value="Galactose-binding domain-like"/>
    <property type="match status" value="1"/>
</dbReference>
<keyword evidence="11" id="KW-1185">Reference proteome</keyword>
<evidence type="ECO:0000256" key="2">
    <source>
        <dbReference type="ARBA" id="ARBA00004613"/>
    </source>
</evidence>
<dbReference type="InterPro" id="IPR051850">
    <property type="entry name" value="Polysacch_Lyase_4"/>
</dbReference>
<accession>A0A1B6PPS7</accession>
<dbReference type="CDD" id="cd10316">
    <property type="entry name" value="RGL4_M"/>
    <property type="match status" value="1"/>
</dbReference>
<dbReference type="Gene3D" id="2.60.40.1120">
    <property type="entry name" value="Carboxypeptidase-like, regulatory domain"/>
    <property type="match status" value="1"/>
</dbReference>
<dbReference type="Proteomes" id="UP000000768">
    <property type="component" value="Chromosome 5"/>
</dbReference>
<dbReference type="GO" id="GO:0030246">
    <property type="term" value="F:carbohydrate binding"/>
    <property type="evidence" value="ECO:0007669"/>
    <property type="project" value="InterPro"/>
</dbReference>
<dbReference type="Pfam" id="PF14686">
    <property type="entry name" value="fn3_3"/>
    <property type="match status" value="1"/>
</dbReference>
<dbReference type="Pfam" id="PF06045">
    <property type="entry name" value="Rhamnogal_lyase"/>
    <property type="match status" value="1"/>
</dbReference>
<protein>
    <recommendedName>
        <fullName evidence="4">rhamnogalacturonan endolyase</fullName>
        <ecNumber evidence="4">4.2.2.23</ecNumber>
    </recommendedName>
</protein>
<keyword evidence="6" id="KW-0732">Signal</keyword>
<dbReference type="Gene3D" id="2.70.98.10">
    <property type="match status" value="1"/>
</dbReference>
<evidence type="ECO:0000256" key="7">
    <source>
        <dbReference type="ARBA" id="ARBA00023239"/>
    </source>
</evidence>
<evidence type="ECO:0000256" key="6">
    <source>
        <dbReference type="ARBA" id="ARBA00022729"/>
    </source>
</evidence>
<dbReference type="InterPro" id="IPR013784">
    <property type="entry name" value="Carb-bd-like_fold"/>
</dbReference>
<dbReference type="InterPro" id="IPR011013">
    <property type="entry name" value="Gal_mutarotase_sf_dom"/>
</dbReference>
<dbReference type="EMBL" id="CM000764">
    <property type="protein sequence ID" value="KXG27672.2"/>
    <property type="molecule type" value="Genomic_DNA"/>
</dbReference>
<dbReference type="Gramene" id="KXG27672">
    <property type="protein sequence ID" value="KXG27672"/>
    <property type="gene ID" value="SORBI_3005G024000"/>
</dbReference>
<evidence type="ECO:0000256" key="3">
    <source>
        <dbReference type="ARBA" id="ARBA00010418"/>
    </source>
</evidence>
<dbReference type="InterPro" id="IPR029413">
    <property type="entry name" value="RG-lyase_II"/>
</dbReference>
<dbReference type="GO" id="GO:0005975">
    <property type="term" value="P:carbohydrate metabolic process"/>
    <property type="evidence" value="ECO:0007669"/>
    <property type="project" value="InterPro"/>
</dbReference>
<feature type="domain" description="Rhamnogalacturonan lyase" evidence="9">
    <location>
        <begin position="421"/>
        <end position="490"/>
    </location>
</feature>
<dbReference type="InParanoid" id="A0A1B6PPS7"/>
<comment type="subcellular location">
    <subcellularLocation>
        <location evidence="2">Secreted</location>
    </subcellularLocation>
</comment>
<dbReference type="AlphaFoldDB" id="A0A1B6PPS7"/>
<dbReference type="PANTHER" id="PTHR32018:SF23">
    <property type="entry name" value="RHAMNOGALACTURONAN ENDOLYASE"/>
    <property type="match status" value="1"/>
</dbReference>
<comment type="similarity">
    <text evidence="3">Belongs to the polysaccharide lyase 4 family.</text>
</comment>
<dbReference type="InterPro" id="IPR014718">
    <property type="entry name" value="GH-type_carb-bd"/>
</dbReference>
<dbReference type="GO" id="GO:0005576">
    <property type="term" value="C:extracellular region"/>
    <property type="evidence" value="ECO:0007669"/>
    <property type="project" value="UniProtKB-SubCell"/>
</dbReference>